<gene>
    <name evidence="1" type="ORF">ACELLULO517_17020</name>
</gene>
<evidence type="ECO:0000313" key="1">
    <source>
        <dbReference type="EMBL" id="MCB8881949.1"/>
    </source>
</evidence>
<dbReference type="RefSeq" id="WP_227308601.1">
    <property type="nucleotide sequence ID" value="NZ_JAESVA010000005.1"/>
</dbReference>
<sequence length="227" mass="24846">MIVFSALAQSLIEAAATPDGTLVPSFADLVLLINPAIEGARYLPIYDLIRSFAANLARPLQLPVFVCAQARNDFPVRKLFPVTSFLSSLTQSTIGSLERRCVNHGIGFIKEFRTHDIAGPTGTLPFDLKPVAIRTHNPFWMVRAEPAIINGHGGIWQDAFLLFLASLVFQHVQHSQARKHKHVQPCGGPESYMGATALPLPFVDGSVQDGNLAEFARGIKLAPLQRR</sequence>
<reference evidence="1 2" key="1">
    <citation type="journal article" date="2021" name="Microorganisms">
        <title>Acidisoma silvae sp. nov. and Acidisomacellulosilytica sp. nov., Two Acidophilic Bacteria Isolated from Decaying Wood, Hydrolyzing Cellulose and Producing Poly-3-hydroxybutyrate.</title>
        <authorList>
            <person name="Mieszkin S."/>
            <person name="Pouder E."/>
            <person name="Uroz S."/>
            <person name="Simon-Colin C."/>
            <person name="Alain K."/>
        </authorList>
    </citation>
    <scope>NUCLEOTIDE SEQUENCE [LARGE SCALE GENOMIC DNA]</scope>
    <source>
        <strain evidence="1 2">HW T5.17</strain>
    </source>
</reference>
<dbReference type="EMBL" id="JAESVA010000005">
    <property type="protein sequence ID" value="MCB8881949.1"/>
    <property type="molecule type" value="Genomic_DNA"/>
</dbReference>
<protein>
    <submittedName>
        <fullName evidence="1">Uncharacterized protein</fullName>
    </submittedName>
</protein>
<proteinExistence type="predicted"/>
<dbReference type="Proteomes" id="UP000721844">
    <property type="component" value="Unassembled WGS sequence"/>
</dbReference>
<accession>A0A963Z3L0</accession>
<evidence type="ECO:0000313" key="2">
    <source>
        <dbReference type="Proteomes" id="UP000721844"/>
    </source>
</evidence>
<keyword evidence="2" id="KW-1185">Reference proteome</keyword>
<comment type="caution">
    <text evidence="1">The sequence shown here is derived from an EMBL/GenBank/DDBJ whole genome shotgun (WGS) entry which is preliminary data.</text>
</comment>
<dbReference type="AlphaFoldDB" id="A0A963Z3L0"/>
<name>A0A963Z3L0_9PROT</name>
<organism evidence="1 2">
    <name type="scientific">Acidisoma cellulosilyticum</name>
    <dbReference type="NCBI Taxonomy" id="2802395"/>
    <lineage>
        <taxon>Bacteria</taxon>
        <taxon>Pseudomonadati</taxon>
        <taxon>Pseudomonadota</taxon>
        <taxon>Alphaproteobacteria</taxon>
        <taxon>Acetobacterales</taxon>
        <taxon>Acidocellaceae</taxon>
        <taxon>Acidisoma</taxon>
    </lineage>
</organism>